<evidence type="ECO:0000313" key="1">
    <source>
        <dbReference type="EMBL" id="KPA86781.1"/>
    </source>
</evidence>
<dbReference type="OMA" id="CFRFARE"/>
<dbReference type="GeneID" id="26901145"/>
<accession>A0A0N0VHZ0</accession>
<dbReference type="RefSeq" id="XP_015665220.1">
    <property type="nucleotide sequence ID" value="XM_015797212.1"/>
</dbReference>
<organism evidence="1 2">
    <name type="scientific">Leptomonas pyrrhocoris</name>
    <name type="common">Firebug parasite</name>
    <dbReference type="NCBI Taxonomy" id="157538"/>
    <lineage>
        <taxon>Eukaryota</taxon>
        <taxon>Discoba</taxon>
        <taxon>Euglenozoa</taxon>
        <taxon>Kinetoplastea</taxon>
        <taxon>Metakinetoplastina</taxon>
        <taxon>Trypanosomatida</taxon>
        <taxon>Trypanosomatidae</taxon>
        <taxon>Leishmaniinae</taxon>
        <taxon>Leptomonas</taxon>
    </lineage>
</organism>
<name>A0A0N0VHZ0_LEPPY</name>
<gene>
    <name evidence="1" type="ORF">ABB37_00848</name>
</gene>
<dbReference type="Proteomes" id="UP000037923">
    <property type="component" value="Unassembled WGS sequence"/>
</dbReference>
<evidence type="ECO:0000313" key="2">
    <source>
        <dbReference type="Proteomes" id="UP000037923"/>
    </source>
</evidence>
<comment type="caution">
    <text evidence="1">The sequence shown here is derived from an EMBL/GenBank/DDBJ whole genome shotgun (WGS) entry which is preliminary data.</text>
</comment>
<proteinExistence type="predicted"/>
<protein>
    <submittedName>
        <fullName evidence="1">Uncharacterized protein</fullName>
    </submittedName>
</protein>
<reference evidence="1 2" key="1">
    <citation type="submission" date="2015-07" db="EMBL/GenBank/DDBJ databases">
        <title>High-quality genome of monoxenous trypanosomatid Leptomonas pyrrhocoris.</title>
        <authorList>
            <person name="Flegontov P."/>
            <person name="Butenko A."/>
            <person name="Firsov S."/>
            <person name="Vlcek C."/>
            <person name="Logacheva M.D."/>
            <person name="Field M."/>
            <person name="Filatov D."/>
            <person name="Flegontova O."/>
            <person name="Gerasimov E."/>
            <person name="Jackson A.P."/>
            <person name="Kelly S."/>
            <person name="Opperdoes F."/>
            <person name="O'Reilly A."/>
            <person name="Votypka J."/>
            <person name="Yurchenko V."/>
            <person name="Lukes J."/>
        </authorList>
    </citation>
    <scope>NUCLEOTIDE SEQUENCE [LARGE SCALE GENOMIC DNA]</scope>
    <source>
        <strain evidence="1">H10</strain>
    </source>
</reference>
<keyword evidence="2" id="KW-1185">Reference proteome</keyword>
<dbReference type="AlphaFoldDB" id="A0A0N0VHZ0"/>
<dbReference type="EMBL" id="LGTL01000001">
    <property type="protein sequence ID" value="KPA86781.1"/>
    <property type="molecule type" value="Genomic_DNA"/>
</dbReference>
<sequence length="430" mass="47141">MYREEDDGSVIVDGVAVAPFVPIQHGQVNIATMNLLGYYCFRFARERGWLQTSEELAQATPYAESNDARPLIEDEGHAYRGTENTFFAAGVEEALANPHPHFHYPPTPSTLLVCAHFWLVHVGNSSYGVYGKLFTYLDGQKDVMRHPLGTFKVTSVLVSKVKRTPALLEPSKLTLFRSILARGVAKGAPVRGDEDRVQRLSVRELLQSSGWFADAAAVAAMQLNAFDETPPPAFEVVLPGVAAPLRLLARRSFTLRETDIDFNLHVNQLVSKHFVINAFRGAVADASCAYSRLLRPGELPLLSDLLLRKFRIDYVREIPMRYVAVEVFLFPLDADRVRAQFRAACDASARVAGVEDDKRDASSCAGRSAPEKTGEVTDVMEIGFFTVGVAADDAPVTSRKFIATVGVMSAATCFLPQTLRPTAAAPSSSM</sequence>
<dbReference type="VEuPathDB" id="TriTrypDB:LpyrH10_01_8480"/>
<dbReference type="OrthoDB" id="271130at2759"/>